<feature type="domain" description="Luciferase-like" evidence="5">
    <location>
        <begin position="11"/>
        <end position="188"/>
    </location>
</feature>
<name>A0A919N9M3_9ACTN</name>
<reference evidence="6" key="1">
    <citation type="submission" date="2021-01" db="EMBL/GenBank/DDBJ databases">
        <title>Whole genome shotgun sequence of Actinoplanes siamensis NBRC 109076.</title>
        <authorList>
            <person name="Komaki H."/>
            <person name="Tamura T."/>
        </authorList>
    </citation>
    <scope>NUCLEOTIDE SEQUENCE</scope>
    <source>
        <strain evidence="6">NBRC 109076</strain>
    </source>
</reference>
<comment type="caution">
    <text evidence="6">The sequence shown here is derived from an EMBL/GenBank/DDBJ whole genome shotgun (WGS) entry which is preliminary data.</text>
</comment>
<evidence type="ECO:0000256" key="4">
    <source>
        <dbReference type="ARBA" id="ARBA00023033"/>
    </source>
</evidence>
<dbReference type="Gene3D" id="3.20.20.30">
    <property type="entry name" value="Luciferase-like domain"/>
    <property type="match status" value="1"/>
</dbReference>
<dbReference type="AlphaFoldDB" id="A0A919N9M3"/>
<dbReference type="Pfam" id="PF00296">
    <property type="entry name" value="Bac_luciferase"/>
    <property type="match status" value="1"/>
</dbReference>
<keyword evidence="1" id="KW-0285">Flavoprotein</keyword>
<proteinExistence type="predicted"/>
<gene>
    <name evidence="6" type="primary">hmd_2</name>
    <name evidence="6" type="ORF">Asi03nite_43330</name>
</gene>
<dbReference type="RefSeq" id="WP_203682226.1">
    <property type="nucleotide sequence ID" value="NZ_BOMW01000040.1"/>
</dbReference>
<evidence type="ECO:0000313" key="7">
    <source>
        <dbReference type="Proteomes" id="UP000629619"/>
    </source>
</evidence>
<dbReference type="SUPFAM" id="SSF51679">
    <property type="entry name" value="Bacterial luciferase-like"/>
    <property type="match status" value="1"/>
</dbReference>
<organism evidence="6 7">
    <name type="scientific">Actinoplanes siamensis</name>
    <dbReference type="NCBI Taxonomy" id="1223317"/>
    <lineage>
        <taxon>Bacteria</taxon>
        <taxon>Bacillati</taxon>
        <taxon>Actinomycetota</taxon>
        <taxon>Actinomycetes</taxon>
        <taxon>Micromonosporales</taxon>
        <taxon>Micromonosporaceae</taxon>
        <taxon>Actinoplanes</taxon>
    </lineage>
</organism>
<keyword evidence="4" id="KW-0503">Monooxygenase</keyword>
<evidence type="ECO:0000259" key="5">
    <source>
        <dbReference type="Pfam" id="PF00296"/>
    </source>
</evidence>
<dbReference type="EMBL" id="BOMW01000040">
    <property type="protein sequence ID" value="GIF06795.1"/>
    <property type="molecule type" value="Genomic_DNA"/>
</dbReference>
<keyword evidence="2" id="KW-0288">FMN</keyword>
<dbReference type="PANTHER" id="PTHR30011:SF16">
    <property type="entry name" value="C2H2 FINGER DOMAIN TRANSCRIPTION FACTOR (EUROFUNG)-RELATED"/>
    <property type="match status" value="1"/>
</dbReference>
<keyword evidence="3" id="KW-0560">Oxidoreductase</keyword>
<evidence type="ECO:0000256" key="1">
    <source>
        <dbReference type="ARBA" id="ARBA00022630"/>
    </source>
</evidence>
<dbReference type="InterPro" id="IPR051260">
    <property type="entry name" value="Diverse_substr_monoxygenases"/>
</dbReference>
<dbReference type="PANTHER" id="PTHR30011">
    <property type="entry name" value="ALKANESULFONATE MONOOXYGENASE-RELATED"/>
    <property type="match status" value="1"/>
</dbReference>
<evidence type="ECO:0000256" key="2">
    <source>
        <dbReference type="ARBA" id="ARBA00022643"/>
    </source>
</evidence>
<evidence type="ECO:0000256" key="3">
    <source>
        <dbReference type="ARBA" id="ARBA00023002"/>
    </source>
</evidence>
<evidence type="ECO:0000313" key="6">
    <source>
        <dbReference type="EMBL" id="GIF06795.1"/>
    </source>
</evidence>
<dbReference type="InterPro" id="IPR011251">
    <property type="entry name" value="Luciferase-like_dom"/>
</dbReference>
<keyword evidence="7" id="KW-1185">Reference proteome</keyword>
<dbReference type="InterPro" id="IPR036661">
    <property type="entry name" value="Luciferase-like_sf"/>
</dbReference>
<dbReference type="Proteomes" id="UP000629619">
    <property type="component" value="Unassembled WGS sequence"/>
</dbReference>
<sequence length="281" mass="29625">MATSFSLQAQPTEAADWLDLARRAEAAGFQALYAADHPGACAAPFVALAAAAAVTSRIKLGSYVVNAGIREPILLAADVATLDVVSGGRAIFGVGAGHTPAEWAAIGRERPGVRERVDHCITVAETTMRMLAGEGLEKPRPVQERVPLLFGGGNTRLLRWAAEHADVIGLSGLGRTLADGHEHEARFRPDQVDAKVGLAGGTPVEALVHYFEVTDDAGATYAKLAEEAGTSVADLELTPYALVGTQREITAKLALIERRWGITRFTVRRPAFDGVAALLAA</sequence>
<protein>
    <submittedName>
        <fullName evidence="6">LLM class F420-dependent oxidoreductase</fullName>
    </submittedName>
</protein>
<dbReference type="GO" id="GO:0016705">
    <property type="term" value="F:oxidoreductase activity, acting on paired donors, with incorporation or reduction of molecular oxygen"/>
    <property type="evidence" value="ECO:0007669"/>
    <property type="project" value="InterPro"/>
</dbReference>
<dbReference type="GO" id="GO:0004497">
    <property type="term" value="F:monooxygenase activity"/>
    <property type="evidence" value="ECO:0007669"/>
    <property type="project" value="UniProtKB-KW"/>
</dbReference>
<accession>A0A919N9M3</accession>